<organism evidence="3 4">
    <name type="scientific">Streptomyces albipurpureus</name>
    <dbReference type="NCBI Taxonomy" id="2897419"/>
    <lineage>
        <taxon>Bacteria</taxon>
        <taxon>Bacillati</taxon>
        <taxon>Actinomycetota</taxon>
        <taxon>Actinomycetes</taxon>
        <taxon>Kitasatosporales</taxon>
        <taxon>Streptomycetaceae</taxon>
        <taxon>Streptomyces</taxon>
    </lineage>
</organism>
<keyword evidence="1" id="KW-0723">Serine/threonine-protein kinase</keyword>
<protein>
    <submittedName>
        <fullName evidence="3">ATP-binding protein</fullName>
    </submittedName>
</protein>
<dbReference type="GO" id="GO:0005524">
    <property type="term" value="F:ATP binding"/>
    <property type="evidence" value="ECO:0007669"/>
    <property type="project" value="UniProtKB-KW"/>
</dbReference>
<dbReference type="Gene3D" id="3.30.565.10">
    <property type="entry name" value="Histidine kinase-like ATPase, C-terminal domain"/>
    <property type="match status" value="1"/>
</dbReference>
<evidence type="ECO:0000313" key="3">
    <source>
        <dbReference type="EMBL" id="MCM2392019.1"/>
    </source>
</evidence>
<dbReference type="InterPro" id="IPR036890">
    <property type="entry name" value="HATPase_C_sf"/>
</dbReference>
<evidence type="ECO:0000313" key="4">
    <source>
        <dbReference type="Proteomes" id="UP001431429"/>
    </source>
</evidence>
<keyword evidence="4" id="KW-1185">Reference proteome</keyword>
<dbReference type="Pfam" id="PF13581">
    <property type="entry name" value="HATPase_c_2"/>
    <property type="match status" value="1"/>
</dbReference>
<keyword evidence="1" id="KW-0418">Kinase</keyword>
<name>A0ABT0UVM5_9ACTN</name>
<keyword evidence="3" id="KW-0547">Nucleotide-binding</keyword>
<dbReference type="SUPFAM" id="SSF55874">
    <property type="entry name" value="ATPase domain of HSP90 chaperone/DNA topoisomerase II/histidine kinase"/>
    <property type="match status" value="1"/>
</dbReference>
<keyword evidence="3" id="KW-0067">ATP-binding</keyword>
<gene>
    <name evidence="3" type="ORF">NBG84_27670</name>
</gene>
<reference evidence="3" key="1">
    <citation type="submission" date="2022-06" db="EMBL/GenBank/DDBJ databases">
        <title>Genome public.</title>
        <authorList>
            <person name="Sun Q."/>
        </authorList>
    </citation>
    <scope>NUCLEOTIDE SEQUENCE</scope>
    <source>
        <strain evidence="3">CWNU-1</strain>
    </source>
</reference>
<proteinExistence type="predicted"/>
<dbReference type="CDD" id="cd16936">
    <property type="entry name" value="HATPase_RsbW-like"/>
    <property type="match status" value="1"/>
</dbReference>
<dbReference type="RefSeq" id="WP_250922337.1">
    <property type="nucleotide sequence ID" value="NZ_JAMQAW010000036.1"/>
</dbReference>
<evidence type="ECO:0000259" key="2">
    <source>
        <dbReference type="Pfam" id="PF13581"/>
    </source>
</evidence>
<comment type="caution">
    <text evidence="3">The sequence shown here is derived from an EMBL/GenBank/DDBJ whole genome shotgun (WGS) entry which is preliminary data.</text>
</comment>
<dbReference type="InterPro" id="IPR003594">
    <property type="entry name" value="HATPase_dom"/>
</dbReference>
<dbReference type="Proteomes" id="UP001431429">
    <property type="component" value="Unassembled WGS sequence"/>
</dbReference>
<sequence length="336" mass="36322">MPLPGGGTFRLSSGHKDVIRMVWPPRSTDPSTPLSAGGLPVSGSVKSAVLYACESSADKSLAALDGLTHTAEERGYVVRASVADTANTRMSLRERLGWRKLAPFLGTADGSVLFVRSRAELEWDDMHRADALSWLAEHRVSVTASEPAPWERADWLRAWTRTDLPGALGSEALRPTGSPSAPGLCCAVFPALKSYAPTVRRLCGHFLRAWESTLTGQDLDLLLVAVNELVINAIKHGSNPGDLVTLTLECNEQGLCVGVEDGSAAPPHLGRAGDDDECGRGLSLVQQIGDNWGYIPRLDRSGKRVWMNVLHQRSLVRFSSQPHPDRATSLSLQSPY</sequence>
<evidence type="ECO:0000256" key="1">
    <source>
        <dbReference type="ARBA" id="ARBA00022527"/>
    </source>
</evidence>
<accession>A0ABT0UVM5</accession>
<keyword evidence="1" id="KW-0808">Transferase</keyword>
<feature type="domain" description="Histidine kinase/HSP90-like ATPase" evidence="2">
    <location>
        <begin position="189"/>
        <end position="307"/>
    </location>
</feature>
<dbReference type="EMBL" id="JAMQAW010000036">
    <property type="protein sequence ID" value="MCM2392019.1"/>
    <property type="molecule type" value="Genomic_DNA"/>
</dbReference>
<dbReference type="InterPro" id="IPR050267">
    <property type="entry name" value="Anti-sigma-factor_SerPK"/>
</dbReference>
<dbReference type="PANTHER" id="PTHR35526">
    <property type="entry name" value="ANTI-SIGMA-F FACTOR RSBW-RELATED"/>
    <property type="match status" value="1"/>
</dbReference>
<dbReference type="PANTHER" id="PTHR35526:SF3">
    <property type="entry name" value="ANTI-SIGMA-F FACTOR RSBW"/>
    <property type="match status" value="1"/>
</dbReference>